<comment type="caution">
    <text evidence="2">The sequence shown here is derived from an EMBL/GenBank/DDBJ whole genome shotgun (WGS) entry which is preliminary data.</text>
</comment>
<feature type="transmembrane region" description="Helical" evidence="1">
    <location>
        <begin position="92"/>
        <end position="110"/>
    </location>
</feature>
<protein>
    <submittedName>
        <fullName evidence="2">DUF1404 domain-containing protein</fullName>
    </submittedName>
</protein>
<accession>A0A5C8NZC4</accession>
<keyword evidence="3" id="KW-1185">Reference proteome</keyword>
<name>A0A5C8NZC4_9BACI</name>
<feature type="transmembrane region" description="Helical" evidence="1">
    <location>
        <begin position="122"/>
        <end position="139"/>
    </location>
</feature>
<keyword evidence="1" id="KW-1133">Transmembrane helix</keyword>
<evidence type="ECO:0000313" key="2">
    <source>
        <dbReference type="EMBL" id="TXL66668.1"/>
    </source>
</evidence>
<keyword evidence="1" id="KW-0472">Membrane</keyword>
<feature type="transmembrane region" description="Helical" evidence="1">
    <location>
        <begin position="31"/>
        <end position="50"/>
    </location>
</feature>
<feature type="transmembrane region" description="Helical" evidence="1">
    <location>
        <begin position="62"/>
        <end position="80"/>
    </location>
</feature>
<evidence type="ECO:0000313" key="3">
    <source>
        <dbReference type="Proteomes" id="UP000321574"/>
    </source>
</evidence>
<feature type="transmembrane region" description="Helical" evidence="1">
    <location>
        <begin position="159"/>
        <end position="178"/>
    </location>
</feature>
<dbReference type="AlphaFoldDB" id="A0A5C8NZC4"/>
<proteinExistence type="predicted"/>
<dbReference type="Proteomes" id="UP000321574">
    <property type="component" value="Unassembled WGS sequence"/>
</dbReference>
<dbReference type="RefSeq" id="WP_147666067.1">
    <property type="nucleotide sequence ID" value="NZ_VDUW01000002.1"/>
</dbReference>
<dbReference type="OrthoDB" id="2388670at2"/>
<evidence type="ECO:0000256" key="1">
    <source>
        <dbReference type="SAM" id="Phobius"/>
    </source>
</evidence>
<dbReference type="EMBL" id="VDUW01000002">
    <property type="protein sequence ID" value="TXL66668.1"/>
    <property type="molecule type" value="Genomic_DNA"/>
</dbReference>
<sequence length="188" mass="22018">MKQTKLGILLYVILIIPPITTYMESIMLVHMLIQFPLLILAGWLIGEWVLERWPYHFLKWDANGIAGIILVIFITTYWMFPRAMDESLTIWHIELFKFISLPLVGILLRNSWRKLTIIGRSFVFLNYLSMFGLMGWFYIDSPVQICNNYLEIEQQMLGWGFVVITGIMIVYVLQKCFISGTKSNVNQI</sequence>
<gene>
    <name evidence="2" type="ORF">FHP05_04605</name>
</gene>
<keyword evidence="1" id="KW-0812">Transmembrane</keyword>
<reference evidence="2 3" key="1">
    <citation type="submission" date="2019-06" db="EMBL/GenBank/DDBJ databases">
        <title>Cerasibacillus sp. nov., isolated from maize field.</title>
        <authorList>
            <person name="Lin S.-Y."/>
            <person name="Tsai C.-F."/>
            <person name="Young C.-C."/>
        </authorList>
    </citation>
    <scope>NUCLEOTIDE SEQUENCE [LARGE SCALE GENOMIC DNA]</scope>
    <source>
        <strain evidence="2 3">CC-CFT480</strain>
    </source>
</reference>
<organism evidence="2 3">
    <name type="scientific">Cerasibacillus terrae</name>
    <dbReference type="NCBI Taxonomy" id="2498845"/>
    <lineage>
        <taxon>Bacteria</taxon>
        <taxon>Bacillati</taxon>
        <taxon>Bacillota</taxon>
        <taxon>Bacilli</taxon>
        <taxon>Bacillales</taxon>
        <taxon>Bacillaceae</taxon>
        <taxon>Cerasibacillus</taxon>
    </lineage>
</organism>